<evidence type="ECO:0000313" key="18">
    <source>
        <dbReference type="Proteomes" id="UP000183039"/>
    </source>
</evidence>
<evidence type="ECO:0000256" key="2">
    <source>
        <dbReference type="ARBA" id="ARBA00005528"/>
    </source>
</evidence>
<gene>
    <name evidence="15" type="ORF">ATZ33_00535</name>
    <name evidence="16" type="ORF">RV15_GL002720</name>
</gene>
<sequence>MQRYFLTEPYETKELYMITGENYHHIVRVMRMEPTQKVFLAFSDRLAIIAEITDITEDAVYLKEVSKEKAEKELPINVTIACGYPKGDKLEWIVQKGTELGSHKFIGFPAKASVVKWDHKKLAKKTERLKKIATEAAEQSHRQFAPDIVLLEKEQALIERFSSYDKVLIAYEESAKIGERSCFATVLSELSAGDSLLIIFGPEGGFSPDEIAEFQEHKGIICGLGPRILRAETAPLYALSAISYQFELV</sequence>
<keyword evidence="7 12" id="KW-0489">Methyltransferase</keyword>
<evidence type="ECO:0000259" key="13">
    <source>
        <dbReference type="Pfam" id="PF04452"/>
    </source>
</evidence>
<dbReference type="AlphaFoldDB" id="A0A0S3K6J6"/>
<dbReference type="GO" id="GO:0005737">
    <property type="term" value="C:cytoplasm"/>
    <property type="evidence" value="ECO:0007669"/>
    <property type="project" value="UniProtKB-SubCell"/>
</dbReference>
<evidence type="ECO:0000313" key="16">
    <source>
        <dbReference type="EMBL" id="OJG92775.1"/>
    </source>
</evidence>
<dbReference type="InterPro" id="IPR046886">
    <property type="entry name" value="RsmE_MTase_dom"/>
</dbReference>
<dbReference type="Pfam" id="PF04452">
    <property type="entry name" value="Methyltrans_RNA"/>
    <property type="match status" value="1"/>
</dbReference>
<dbReference type="GO" id="GO:0070042">
    <property type="term" value="F:rRNA (uridine-N3-)-methyltransferase activity"/>
    <property type="evidence" value="ECO:0007669"/>
    <property type="project" value="TreeGrafter"/>
</dbReference>
<evidence type="ECO:0000256" key="7">
    <source>
        <dbReference type="ARBA" id="ARBA00022603"/>
    </source>
</evidence>
<keyword evidence="8 12" id="KW-0808">Transferase</keyword>
<keyword evidence="17" id="KW-1185">Reference proteome</keyword>
<accession>A0A0S3K6J6</accession>
<dbReference type="InterPro" id="IPR015947">
    <property type="entry name" value="PUA-like_sf"/>
</dbReference>
<dbReference type="Gene3D" id="2.40.240.20">
    <property type="entry name" value="Hypothetical PUA domain-like, domain 1"/>
    <property type="match status" value="1"/>
</dbReference>
<evidence type="ECO:0000256" key="9">
    <source>
        <dbReference type="ARBA" id="ARBA00022691"/>
    </source>
</evidence>
<dbReference type="KEGG" id="ess:ATZ33_00535"/>
<dbReference type="OrthoDB" id="9815641at2"/>
<protein>
    <recommendedName>
        <fullName evidence="4 12">Ribosomal RNA small subunit methyltransferase E</fullName>
        <ecNumber evidence="3 12">2.1.1.193</ecNumber>
    </recommendedName>
</protein>
<evidence type="ECO:0000256" key="1">
    <source>
        <dbReference type="ARBA" id="ARBA00004496"/>
    </source>
</evidence>
<evidence type="ECO:0000313" key="17">
    <source>
        <dbReference type="Proteomes" id="UP000065511"/>
    </source>
</evidence>
<comment type="function">
    <text evidence="10 12">Specifically methylates the N3 position of the uracil ring of uridine 1498 (m3U1498) in 16S rRNA. Acts on the fully assembled 30S ribosomal subunit.</text>
</comment>
<name>A0A0S3K6J6_9ENTE</name>
<dbReference type="PIRSF" id="PIRSF015601">
    <property type="entry name" value="MTase_slr0722"/>
    <property type="match status" value="1"/>
</dbReference>
<reference evidence="15 17" key="2">
    <citation type="submission" date="2015-12" db="EMBL/GenBank/DDBJ databases">
        <authorList>
            <person name="Lauer A."/>
            <person name="Humrighouse B."/>
            <person name="Loparev V."/>
            <person name="Shewmaker P.L."/>
            <person name="Whitney A.M."/>
            <person name="McLaughlin R.W."/>
        </authorList>
    </citation>
    <scope>NUCLEOTIDE SEQUENCE [LARGE SCALE GENOMIC DNA]</scope>
    <source>
        <strain evidence="15 17">LMG 23085</strain>
    </source>
</reference>
<dbReference type="PANTHER" id="PTHR30027:SF3">
    <property type="entry name" value="16S RRNA (URACIL(1498)-N(3))-METHYLTRANSFERASE"/>
    <property type="match status" value="1"/>
</dbReference>
<dbReference type="SUPFAM" id="SSF88697">
    <property type="entry name" value="PUA domain-like"/>
    <property type="match status" value="1"/>
</dbReference>
<keyword evidence="6 12" id="KW-0698">rRNA processing</keyword>
<evidence type="ECO:0000256" key="10">
    <source>
        <dbReference type="ARBA" id="ARBA00025699"/>
    </source>
</evidence>
<proteinExistence type="inferred from homology"/>
<comment type="subcellular location">
    <subcellularLocation>
        <location evidence="1 12">Cytoplasm</location>
    </subcellularLocation>
</comment>
<evidence type="ECO:0000256" key="4">
    <source>
        <dbReference type="ARBA" id="ARBA00013673"/>
    </source>
</evidence>
<dbReference type="Gene3D" id="3.40.1280.10">
    <property type="match status" value="1"/>
</dbReference>
<evidence type="ECO:0000256" key="5">
    <source>
        <dbReference type="ARBA" id="ARBA00022490"/>
    </source>
</evidence>
<dbReference type="NCBIfam" id="TIGR00046">
    <property type="entry name" value="RsmE family RNA methyltransferase"/>
    <property type="match status" value="1"/>
</dbReference>
<dbReference type="PANTHER" id="PTHR30027">
    <property type="entry name" value="RIBOSOMAL RNA SMALL SUBUNIT METHYLTRANSFERASE E"/>
    <property type="match status" value="1"/>
</dbReference>
<dbReference type="InterPro" id="IPR046887">
    <property type="entry name" value="RsmE_PUA-like"/>
</dbReference>
<dbReference type="Pfam" id="PF20260">
    <property type="entry name" value="PUA_4"/>
    <property type="match status" value="1"/>
</dbReference>
<organism evidence="16 18">
    <name type="scientific">Enterococcus silesiacus</name>
    <dbReference type="NCBI Taxonomy" id="332949"/>
    <lineage>
        <taxon>Bacteria</taxon>
        <taxon>Bacillati</taxon>
        <taxon>Bacillota</taxon>
        <taxon>Bacilli</taxon>
        <taxon>Lactobacillales</taxon>
        <taxon>Enterococcaceae</taxon>
        <taxon>Enterococcus</taxon>
    </lineage>
</organism>
<evidence type="ECO:0000256" key="12">
    <source>
        <dbReference type="PIRNR" id="PIRNR015601"/>
    </source>
</evidence>
<evidence type="ECO:0000256" key="3">
    <source>
        <dbReference type="ARBA" id="ARBA00012328"/>
    </source>
</evidence>
<dbReference type="SUPFAM" id="SSF75217">
    <property type="entry name" value="alpha/beta knot"/>
    <property type="match status" value="1"/>
</dbReference>
<comment type="similarity">
    <text evidence="2 12">Belongs to the RNA methyltransferase RsmE family.</text>
</comment>
<evidence type="ECO:0000313" key="15">
    <source>
        <dbReference type="EMBL" id="ALR99918.1"/>
    </source>
</evidence>
<dbReference type="GO" id="GO:0070475">
    <property type="term" value="P:rRNA base methylation"/>
    <property type="evidence" value="ECO:0007669"/>
    <property type="project" value="TreeGrafter"/>
</dbReference>
<reference evidence="16 18" key="1">
    <citation type="submission" date="2014-12" db="EMBL/GenBank/DDBJ databases">
        <title>Draft genome sequences of 29 type strains of Enterococci.</title>
        <authorList>
            <person name="Zhong Z."/>
            <person name="Sun Z."/>
            <person name="Liu W."/>
            <person name="Zhang W."/>
            <person name="Zhang H."/>
        </authorList>
    </citation>
    <scope>NUCLEOTIDE SEQUENCE [LARGE SCALE GENOMIC DNA]</scope>
    <source>
        <strain evidence="16 18">DSM 22801</strain>
    </source>
</reference>
<dbReference type="InterPro" id="IPR006700">
    <property type="entry name" value="RsmE"/>
</dbReference>
<evidence type="ECO:0000256" key="11">
    <source>
        <dbReference type="ARBA" id="ARBA00047944"/>
    </source>
</evidence>
<comment type="catalytic activity">
    <reaction evidence="11 12">
        <text>uridine(1498) in 16S rRNA + S-adenosyl-L-methionine = N(3)-methyluridine(1498) in 16S rRNA + S-adenosyl-L-homocysteine + H(+)</text>
        <dbReference type="Rhea" id="RHEA:42920"/>
        <dbReference type="Rhea" id="RHEA-COMP:10283"/>
        <dbReference type="Rhea" id="RHEA-COMP:10284"/>
        <dbReference type="ChEBI" id="CHEBI:15378"/>
        <dbReference type="ChEBI" id="CHEBI:57856"/>
        <dbReference type="ChEBI" id="CHEBI:59789"/>
        <dbReference type="ChEBI" id="CHEBI:65315"/>
        <dbReference type="ChEBI" id="CHEBI:74502"/>
        <dbReference type="EC" id="2.1.1.193"/>
    </reaction>
</comment>
<evidence type="ECO:0000259" key="14">
    <source>
        <dbReference type="Pfam" id="PF20260"/>
    </source>
</evidence>
<evidence type="ECO:0000256" key="6">
    <source>
        <dbReference type="ARBA" id="ARBA00022552"/>
    </source>
</evidence>
<dbReference type="CDD" id="cd18084">
    <property type="entry name" value="RsmE-like"/>
    <property type="match status" value="1"/>
</dbReference>
<dbReference type="Proteomes" id="UP000183039">
    <property type="component" value="Unassembled WGS sequence"/>
</dbReference>
<feature type="domain" description="Ribosomal RNA small subunit methyltransferase E PUA-like" evidence="14">
    <location>
        <begin position="18"/>
        <end position="64"/>
    </location>
</feature>
<keyword evidence="5 12" id="KW-0963">Cytoplasm</keyword>
<dbReference type="EMBL" id="JXLC01000004">
    <property type="protein sequence ID" value="OJG92775.1"/>
    <property type="molecule type" value="Genomic_DNA"/>
</dbReference>
<dbReference type="EMBL" id="CP013614">
    <property type="protein sequence ID" value="ALR99918.1"/>
    <property type="molecule type" value="Genomic_DNA"/>
</dbReference>
<feature type="domain" description="Ribosomal RNA small subunit methyltransferase E methyltransferase" evidence="13">
    <location>
        <begin position="72"/>
        <end position="243"/>
    </location>
</feature>
<dbReference type="EC" id="2.1.1.193" evidence="3 12"/>
<evidence type="ECO:0000256" key="8">
    <source>
        <dbReference type="ARBA" id="ARBA00022679"/>
    </source>
</evidence>
<dbReference type="NCBIfam" id="NF008691">
    <property type="entry name" value="PRK11713.1-4"/>
    <property type="match status" value="1"/>
</dbReference>
<dbReference type="InterPro" id="IPR029028">
    <property type="entry name" value="Alpha/beta_knot_MTases"/>
</dbReference>
<keyword evidence="9 12" id="KW-0949">S-adenosyl-L-methionine</keyword>
<dbReference type="Proteomes" id="UP000065511">
    <property type="component" value="Chromosome"/>
</dbReference>
<dbReference type="RefSeq" id="WP_071876770.1">
    <property type="nucleotide sequence ID" value="NZ_JXLC01000004.1"/>
</dbReference>
<dbReference type="InterPro" id="IPR029026">
    <property type="entry name" value="tRNA_m1G_MTases_N"/>
</dbReference>